<sequence length="278" mass="32791">MNRSRLLVLNDLREFTPTIAKKAIYLAKKYDKELDVLHIEDESFLKFFKEKTECSLDKSKEILKKYYEDNAKIYCKCGNFIEIINEHIKTHNISAVIVGFKRERTFFEDIFNGSNLNSIIRKVDLPVLVIKTEDTPIYKNILIPTDLSESSKKNIEYLVNLFPEANFHIEHYYKTFFEDRVKLYGFDDDEVHDFVDFYATEAELELNKFVENLNIPQEIKVFKKAKKYIDIKSMVDESIEYKTIDLLSLSVSSSFSIFSFDLLEHSTKDVIIYKILED</sequence>
<dbReference type="SUPFAM" id="SSF52402">
    <property type="entry name" value="Adenine nucleotide alpha hydrolases-like"/>
    <property type="match status" value="2"/>
</dbReference>
<dbReference type="EMBL" id="NXII01000015">
    <property type="protein sequence ID" value="RXI39117.1"/>
    <property type="molecule type" value="Genomic_DNA"/>
</dbReference>
<dbReference type="CDD" id="cd00293">
    <property type="entry name" value="USP-like"/>
    <property type="match status" value="1"/>
</dbReference>
<organism evidence="2 3">
    <name type="scientific">Arcobacter cloacae</name>
    <dbReference type="NCBI Taxonomy" id="1054034"/>
    <lineage>
        <taxon>Bacteria</taxon>
        <taxon>Pseudomonadati</taxon>
        <taxon>Campylobacterota</taxon>
        <taxon>Epsilonproteobacteria</taxon>
        <taxon>Campylobacterales</taxon>
        <taxon>Arcobacteraceae</taxon>
        <taxon>Arcobacter</taxon>
    </lineage>
</organism>
<protein>
    <submittedName>
        <fullName evidence="2">Uncharacterized protein</fullName>
    </submittedName>
</protein>
<keyword evidence="3" id="KW-1185">Reference proteome</keyword>
<proteinExistence type="inferred from homology"/>
<dbReference type="AlphaFoldDB" id="A0A6M8NNW3"/>
<name>A0A6M8NNW3_9BACT</name>
<dbReference type="InterPro" id="IPR006016">
    <property type="entry name" value="UspA"/>
</dbReference>
<dbReference type="Gene3D" id="3.40.50.620">
    <property type="entry name" value="HUPs"/>
    <property type="match status" value="2"/>
</dbReference>
<gene>
    <name evidence="2" type="ORF">CP963_10605</name>
</gene>
<evidence type="ECO:0000256" key="1">
    <source>
        <dbReference type="ARBA" id="ARBA00008791"/>
    </source>
</evidence>
<dbReference type="PANTHER" id="PTHR46268">
    <property type="entry name" value="STRESS RESPONSE PROTEIN NHAX"/>
    <property type="match status" value="1"/>
</dbReference>
<evidence type="ECO:0000313" key="2">
    <source>
        <dbReference type="EMBL" id="RXI39117.1"/>
    </source>
</evidence>
<evidence type="ECO:0000313" key="3">
    <source>
        <dbReference type="Proteomes" id="UP000290378"/>
    </source>
</evidence>
<dbReference type="Proteomes" id="UP000290378">
    <property type="component" value="Unassembled WGS sequence"/>
</dbReference>
<dbReference type="RefSeq" id="WP_129014173.1">
    <property type="nucleotide sequence ID" value="NZ_CBCSEI010000012.1"/>
</dbReference>
<dbReference type="Pfam" id="PF00582">
    <property type="entry name" value="Usp"/>
    <property type="match status" value="1"/>
</dbReference>
<dbReference type="PANTHER" id="PTHR46268:SF6">
    <property type="entry name" value="UNIVERSAL STRESS PROTEIN UP12"/>
    <property type="match status" value="1"/>
</dbReference>
<comment type="similarity">
    <text evidence="1">Belongs to the universal stress protein A family.</text>
</comment>
<reference evidence="2 3" key="1">
    <citation type="submission" date="2017-09" db="EMBL/GenBank/DDBJ databases">
        <title>Genomics of the genus Arcobacter.</title>
        <authorList>
            <person name="Perez-Cataluna A."/>
            <person name="Figueras M.J."/>
            <person name="Salas-Masso N."/>
        </authorList>
    </citation>
    <scope>NUCLEOTIDE SEQUENCE [LARGE SCALE GENOMIC DNA]</scope>
    <source>
        <strain evidence="2 3">CECT 7834</strain>
    </source>
</reference>
<dbReference type="InterPro" id="IPR014729">
    <property type="entry name" value="Rossmann-like_a/b/a_fold"/>
</dbReference>
<accession>A0A6M8NNW3</accession>
<comment type="caution">
    <text evidence="2">The sequence shown here is derived from an EMBL/GenBank/DDBJ whole genome shotgun (WGS) entry which is preliminary data.</text>
</comment>